<evidence type="ECO:0000313" key="2">
    <source>
        <dbReference type="Proteomes" id="UP000192769"/>
    </source>
</evidence>
<evidence type="ECO:0000313" key="1">
    <source>
        <dbReference type="EMBL" id="OQP31040.1"/>
    </source>
</evidence>
<gene>
    <name evidence="1" type="ORF">B2J69_19490</name>
</gene>
<dbReference type="Proteomes" id="UP000192769">
    <property type="component" value="Unassembled WGS sequence"/>
</dbReference>
<proteinExistence type="predicted"/>
<sequence>MGSRRLSKPNDTARVTSIGFFEEYSVEIDNESDEYLDVITVVMPNTFEPEEAYADLTDVSLTEIQF</sequence>
<keyword evidence="2" id="KW-1185">Reference proteome</keyword>
<protein>
    <submittedName>
        <fullName evidence="1">Uncharacterized protein</fullName>
    </submittedName>
</protein>
<reference evidence="1 2" key="1">
    <citation type="submission" date="2017-02" db="EMBL/GenBank/DDBJ databases">
        <title>Whole genome shotgun sequence of Pantoea agglomerans strain AS1 isolated from a cycad, Zamia floridana in Central Florida, USA.</title>
        <authorList>
            <person name="Lata P."/>
            <person name="Govindarajan S."/>
            <person name="Qi F."/>
            <person name="Li J.-L."/>
            <person name="Maurya S.K."/>
            <person name="Sahoo M.K."/>
        </authorList>
    </citation>
    <scope>NUCLEOTIDE SEQUENCE [LARGE SCALE GENOMIC DNA]</scope>
    <source>
        <strain evidence="1 2">AS1</strain>
    </source>
</reference>
<comment type="caution">
    <text evidence="1">The sequence shown here is derived from an EMBL/GenBank/DDBJ whole genome shotgun (WGS) entry which is preliminary data.</text>
</comment>
<dbReference type="EMBL" id="MWUE01000029">
    <property type="protein sequence ID" value="OQP31040.1"/>
    <property type="molecule type" value="Genomic_DNA"/>
</dbReference>
<organism evidence="1 2">
    <name type="scientific">Pantoea latae</name>
    <dbReference type="NCBI Taxonomy" id="1964541"/>
    <lineage>
        <taxon>Bacteria</taxon>
        <taxon>Pseudomonadati</taxon>
        <taxon>Pseudomonadota</taxon>
        <taxon>Gammaproteobacteria</taxon>
        <taxon>Enterobacterales</taxon>
        <taxon>Erwiniaceae</taxon>
        <taxon>Pantoea</taxon>
    </lineage>
</organism>
<name>A0A1V9DAW9_9GAMM</name>
<dbReference type="AlphaFoldDB" id="A0A1V9DAW9"/>
<accession>A0A1V9DAW9</accession>